<reference evidence="2" key="1">
    <citation type="journal article" date="2022" name="bioRxiv">
        <title>Sequencing and chromosome-scale assembly of the giantPleurodeles waltlgenome.</title>
        <authorList>
            <person name="Brown T."/>
            <person name="Elewa A."/>
            <person name="Iarovenko S."/>
            <person name="Subramanian E."/>
            <person name="Araus A.J."/>
            <person name="Petzold A."/>
            <person name="Susuki M."/>
            <person name="Suzuki K.-i.T."/>
            <person name="Hayashi T."/>
            <person name="Toyoda A."/>
            <person name="Oliveira C."/>
            <person name="Osipova E."/>
            <person name="Leigh N.D."/>
            <person name="Simon A."/>
            <person name="Yun M.H."/>
        </authorList>
    </citation>
    <scope>NUCLEOTIDE SEQUENCE</scope>
    <source>
        <strain evidence="2">20211129_DDA</strain>
        <tissue evidence="2">Liver</tissue>
    </source>
</reference>
<gene>
    <name evidence="2" type="ORF">NDU88_003125</name>
</gene>
<dbReference type="Proteomes" id="UP001066276">
    <property type="component" value="Chromosome 1_1"/>
</dbReference>
<evidence type="ECO:0000313" key="3">
    <source>
        <dbReference type="Proteomes" id="UP001066276"/>
    </source>
</evidence>
<sequence length="96" mass="10400">MLMRPSCLGRANTCNMRRFQEQHAVCAMLPGRASALPRTDGARGHAGWCRRISNTYRSLGSPESDSSHASGMGVDAGAAHDRWGLGERTRGENSQL</sequence>
<proteinExistence type="predicted"/>
<evidence type="ECO:0000256" key="1">
    <source>
        <dbReference type="SAM" id="MobiDB-lite"/>
    </source>
</evidence>
<accession>A0AAV7WRG8</accession>
<organism evidence="2 3">
    <name type="scientific">Pleurodeles waltl</name>
    <name type="common">Iberian ribbed newt</name>
    <dbReference type="NCBI Taxonomy" id="8319"/>
    <lineage>
        <taxon>Eukaryota</taxon>
        <taxon>Metazoa</taxon>
        <taxon>Chordata</taxon>
        <taxon>Craniata</taxon>
        <taxon>Vertebrata</taxon>
        <taxon>Euteleostomi</taxon>
        <taxon>Amphibia</taxon>
        <taxon>Batrachia</taxon>
        <taxon>Caudata</taxon>
        <taxon>Salamandroidea</taxon>
        <taxon>Salamandridae</taxon>
        <taxon>Pleurodelinae</taxon>
        <taxon>Pleurodeles</taxon>
    </lineage>
</organism>
<protein>
    <submittedName>
        <fullName evidence="2">Uncharacterized protein</fullName>
    </submittedName>
</protein>
<dbReference type="EMBL" id="JANPWB010000001">
    <property type="protein sequence ID" value="KAJ1215517.1"/>
    <property type="molecule type" value="Genomic_DNA"/>
</dbReference>
<dbReference type="AlphaFoldDB" id="A0AAV7WRG8"/>
<comment type="caution">
    <text evidence="2">The sequence shown here is derived from an EMBL/GenBank/DDBJ whole genome shotgun (WGS) entry which is preliminary data.</text>
</comment>
<feature type="compositionally biased region" description="Basic and acidic residues" evidence="1">
    <location>
        <begin position="78"/>
        <end position="96"/>
    </location>
</feature>
<feature type="compositionally biased region" description="Polar residues" evidence="1">
    <location>
        <begin position="59"/>
        <end position="69"/>
    </location>
</feature>
<feature type="region of interest" description="Disordered" evidence="1">
    <location>
        <begin position="59"/>
        <end position="96"/>
    </location>
</feature>
<evidence type="ECO:0000313" key="2">
    <source>
        <dbReference type="EMBL" id="KAJ1215517.1"/>
    </source>
</evidence>
<name>A0AAV7WRG8_PLEWA</name>
<keyword evidence="3" id="KW-1185">Reference proteome</keyword>